<keyword evidence="3" id="KW-1185">Reference proteome</keyword>
<organism evidence="2 3">
    <name type="scientific">Linum trigynum</name>
    <dbReference type="NCBI Taxonomy" id="586398"/>
    <lineage>
        <taxon>Eukaryota</taxon>
        <taxon>Viridiplantae</taxon>
        <taxon>Streptophyta</taxon>
        <taxon>Embryophyta</taxon>
        <taxon>Tracheophyta</taxon>
        <taxon>Spermatophyta</taxon>
        <taxon>Magnoliopsida</taxon>
        <taxon>eudicotyledons</taxon>
        <taxon>Gunneridae</taxon>
        <taxon>Pentapetalae</taxon>
        <taxon>rosids</taxon>
        <taxon>fabids</taxon>
        <taxon>Malpighiales</taxon>
        <taxon>Linaceae</taxon>
        <taxon>Linum</taxon>
    </lineage>
</organism>
<dbReference type="Proteomes" id="UP001497516">
    <property type="component" value="Chromosome 10"/>
</dbReference>
<evidence type="ECO:0000313" key="2">
    <source>
        <dbReference type="EMBL" id="CAL1360037.1"/>
    </source>
</evidence>
<sequence>MSEAQPWVSPPAPQPPDPSAGQRRPPSASSSPNGKGDRETQHTKKKSQSMCSNTLFAADDLIKDLTTTESEATADVTAPLGSTLQPKIPPSA</sequence>
<dbReference type="AlphaFoldDB" id="A0AAV2CUC5"/>
<evidence type="ECO:0000313" key="3">
    <source>
        <dbReference type="Proteomes" id="UP001497516"/>
    </source>
</evidence>
<name>A0AAV2CUC5_9ROSI</name>
<feature type="region of interest" description="Disordered" evidence="1">
    <location>
        <begin position="71"/>
        <end position="92"/>
    </location>
</feature>
<reference evidence="2 3" key="1">
    <citation type="submission" date="2024-04" db="EMBL/GenBank/DDBJ databases">
        <authorList>
            <person name="Fracassetti M."/>
        </authorList>
    </citation>
    <scope>NUCLEOTIDE SEQUENCE [LARGE SCALE GENOMIC DNA]</scope>
</reference>
<protein>
    <submittedName>
        <fullName evidence="2">Uncharacterized protein</fullName>
    </submittedName>
</protein>
<feature type="region of interest" description="Disordered" evidence="1">
    <location>
        <begin position="1"/>
        <end position="51"/>
    </location>
</feature>
<gene>
    <name evidence="2" type="ORF">LTRI10_LOCUS7497</name>
</gene>
<evidence type="ECO:0000256" key="1">
    <source>
        <dbReference type="SAM" id="MobiDB-lite"/>
    </source>
</evidence>
<dbReference type="EMBL" id="OZ034814">
    <property type="protein sequence ID" value="CAL1360037.1"/>
    <property type="molecule type" value="Genomic_DNA"/>
</dbReference>
<feature type="compositionally biased region" description="Pro residues" evidence="1">
    <location>
        <begin position="8"/>
        <end position="18"/>
    </location>
</feature>
<proteinExistence type="predicted"/>
<accession>A0AAV2CUC5</accession>